<dbReference type="AlphaFoldDB" id="A0AAD5JWM9"/>
<protein>
    <submittedName>
        <fullName evidence="1">Uncharacterized protein</fullName>
    </submittedName>
</protein>
<reference evidence="1" key="2">
    <citation type="submission" date="2023-02" db="EMBL/GenBank/DDBJ databases">
        <authorList>
            <consortium name="DOE Joint Genome Institute"/>
            <person name="Mondo S.J."/>
            <person name="Chang Y."/>
            <person name="Wang Y."/>
            <person name="Ahrendt S."/>
            <person name="Andreopoulos W."/>
            <person name="Barry K."/>
            <person name="Beard J."/>
            <person name="Benny G.L."/>
            <person name="Blankenship S."/>
            <person name="Bonito G."/>
            <person name="Cuomo C."/>
            <person name="Desiro A."/>
            <person name="Gervers K.A."/>
            <person name="Hundley H."/>
            <person name="Kuo A."/>
            <person name="LaButti K."/>
            <person name="Lang B.F."/>
            <person name="Lipzen A."/>
            <person name="O'Donnell K."/>
            <person name="Pangilinan J."/>
            <person name="Reynolds N."/>
            <person name="Sandor L."/>
            <person name="Smith M.W."/>
            <person name="Tsang A."/>
            <person name="Grigoriev I.V."/>
            <person name="Stajich J.E."/>
            <person name="Spatafora J.W."/>
        </authorList>
    </citation>
    <scope>NUCLEOTIDE SEQUENCE</scope>
    <source>
        <strain evidence="1">RSA 2281</strain>
    </source>
</reference>
<dbReference type="Proteomes" id="UP001209540">
    <property type="component" value="Unassembled WGS sequence"/>
</dbReference>
<dbReference type="EMBL" id="JAIXMP010000052">
    <property type="protein sequence ID" value="KAI9245382.1"/>
    <property type="molecule type" value="Genomic_DNA"/>
</dbReference>
<evidence type="ECO:0000313" key="2">
    <source>
        <dbReference type="Proteomes" id="UP001209540"/>
    </source>
</evidence>
<gene>
    <name evidence="1" type="ORF">BDA99DRAFT_576929</name>
</gene>
<comment type="caution">
    <text evidence="1">The sequence shown here is derived from an EMBL/GenBank/DDBJ whole genome shotgun (WGS) entry which is preliminary data.</text>
</comment>
<name>A0AAD5JWM9_9FUNG</name>
<organism evidence="1 2">
    <name type="scientific">Phascolomyces articulosus</name>
    <dbReference type="NCBI Taxonomy" id="60185"/>
    <lineage>
        <taxon>Eukaryota</taxon>
        <taxon>Fungi</taxon>
        <taxon>Fungi incertae sedis</taxon>
        <taxon>Mucoromycota</taxon>
        <taxon>Mucoromycotina</taxon>
        <taxon>Mucoromycetes</taxon>
        <taxon>Mucorales</taxon>
        <taxon>Lichtheimiaceae</taxon>
        <taxon>Phascolomyces</taxon>
    </lineage>
</organism>
<proteinExistence type="predicted"/>
<sequence length="144" mass="17032">MATPYFKAVVEQMEIWEKIAKRALPKRKADSKRKSMKTDYKRVIFKSKIICENCHKKCTHGYRAALPVYSAIHKKDINMCLKCRQKHFEEFLETSHPSANEKNLEEKLRARLAEYDIELTPEKTATGYIRTAFRRSRVNRSLHK</sequence>
<reference evidence="1" key="1">
    <citation type="journal article" date="2022" name="IScience">
        <title>Evolution of zygomycete secretomes and the origins of terrestrial fungal ecologies.</title>
        <authorList>
            <person name="Chang Y."/>
            <person name="Wang Y."/>
            <person name="Mondo S."/>
            <person name="Ahrendt S."/>
            <person name="Andreopoulos W."/>
            <person name="Barry K."/>
            <person name="Beard J."/>
            <person name="Benny G.L."/>
            <person name="Blankenship S."/>
            <person name="Bonito G."/>
            <person name="Cuomo C."/>
            <person name="Desiro A."/>
            <person name="Gervers K.A."/>
            <person name="Hundley H."/>
            <person name="Kuo A."/>
            <person name="LaButti K."/>
            <person name="Lang B.F."/>
            <person name="Lipzen A."/>
            <person name="O'Donnell K."/>
            <person name="Pangilinan J."/>
            <person name="Reynolds N."/>
            <person name="Sandor L."/>
            <person name="Smith M.E."/>
            <person name="Tsang A."/>
            <person name="Grigoriev I.V."/>
            <person name="Stajich J.E."/>
            <person name="Spatafora J.W."/>
        </authorList>
    </citation>
    <scope>NUCLEOTIDE SEQUENCE</scope>
    <source>
        <strain evidence="1">RSA 2281</strain>
    </source>
</reference>
<evidence type="ECO:0000313" key="1">
    <source>
        <dbReference type="EMBL" id="KAI9245382.1"/>
    </source>
</evidence>
<accession>A0AAD5JWM9</accession>
<keyword evidence="2" id="KW-1185">Reference proteome</keyword>